<evidence type="ECO:0000313" key="3">
    <source>
        <dbReference type="Proteomes" id="UP000298652"/>
    </source>
</evidence>
<dbReference type="EMBL" id="CM016553">
    <property type="protein sequence ID" value="TKW35394.1"/>
    <property type="molecule type" value="Genomic_DNA"/>
</dbReference>
<name>A0A4U6W1N2_SETVI</name>
<feature type="compositionally biased region" description="Low complexity" evidence="1">
    <location>
        <begin position="96"/>
        <end position="106"/>
    </location>
</feature>
<feature type="compositionally biased region" description="Low complexity" evidence="1">
    <location>
        <begin position="65"/>
        <end position="81"/>
    </location>
</feature>
<keyword evidence="3" id="KW-1185">Reference proteome</keyword>
<accession>A0A4U6W1N2</accession>
<dbReference type="OMA" id="HKLCSKT"/>
<proteinExistence type="predicted"/>
<protein>
    <submittedName>
        <fullName evidence="2">Uncharacterized protein</fullName>
    </submittedName>
</protein>
<evidence type="ECO:0000313" key="2">
    <source>
        <dbReference type="EMBL" id="TKW35394.1"/>
    </source>
</evidence>
<sequence>MYFWLQQIDNMLIQCIYINLCIYTNILIKESMHKLCSKTCSNRPLPFEPLASSQGATRADHRRTPPSSSAPRSSTSSLSERTAGRPHGCKDGGGEASSRASSLSPEPSFPTGNPSAATPSPSPSHLDVAGAGLPYARAAARRAWRRRSPLIRAALAQIWAELGEGKLPAAMSAEAARGRVACGCGSGSTGARWPAVTATVRSRARVMACGGVGDGRTGAVACGGRRAGEAARGVGATGFGHRASVYSAGDAPALCGGSVGVGEVATAANWFSRVL</sequence>
<feature type="region of interest" description="Disordered" evidence="1">
    <location>
        <begin position="48"/>
        <end position="125"/>
    </location>
</feature>
<evidence type="ECO:0000256" key="1">
    <source>
        <dbReference type="SAM" id="MobiDB-lite"/>
    </source>
</evidence>
<dbReference type="Proteomes" id="UP000298652">
    <property type="component" value="Chromosome 2"/>
</dbReference>
<gene>
    <name evidence="2" type="ORF">SEVIR_2G368550v2</name>
</gene>
<organism evidence="2 3">
    <name type="scientific">Setaria viridis</name>
    <name type="common">Green bristlegrass</name>
    <name type="synonym">Setaria italica subsp. viridis</name>
    <dbReference type="NCBI Taxonomy" id="4556"/>
    <lineage>
        <taxon>Eukaryota</taxon>
        <taxon>Viridiplantae</taxon>
        <taxon>Streptophyta</taxon>
        <taxon>Embryophyta</taxon>
        <taxon>Tracheophyta</taxon>
        <taxon>Spermatophyta</taxon>
        <taxon>Magnoliopsida</taxon>
        <taxon>Liliopsida</taxon>
        <taxon>Poales</taxon>
        <taxon>Poaceae</taxon>
        <taxon>PACMAD clade</taxon>
        <taxon>Panicoideae</taxon>
        <taxon>Panicodae</taxon>
        <taxon>Paniceae</taxon>
        <taxon>Cenchrinae</taxon>
        <taxon>Setaria</taxon>
    </lineage>
</organism>
<reference evidence="2" key="1">
    <citation type="submission" date="2019-03" db="EMBL/GenBank/DDBJ databases">
        <title>WGS assembly of Setaria viridis.</title>
        <authorList>
            <person name="Huang P."/>
            <person name="Jenkins J."/>
            <person name="Grimwood J."/>
            <person name="Barry K."/>
            <person name="Healey A."/>
            <person name="Mamidi S."/>
            <person name="Sreedasyam A."/>
            <person name="Shu S."/>
            <person name="Feldman M."/>
            <person name="Wu J."/>
            <person name="Yu Y."/>
            <person name="Chen C."/>
            <person name="Johnson J."/>
            <person name="Rokhsar D."/>
            <person name="Baxter I."/>
            <person name="Schmutz J."/>
            <person name="Brutnell T."/>
            <person name="Kellogg E."/>
        </authorList>
    </citation>
    <scope>NUCLEOTIDE SEQUENCE [LARGE SCALE GENOMIC DNA]</scope>
</reference>
<dbReference type="AlphaFoldDB" id="A0A4U6W1N2"/>
<dbReference type="Gramene" id="TKW35394">
    <property type="protein sequence ID" value="TKW35394"/>
    <property type="gene ID" value="SEVIR_2G368550v2"/>
</dbReference>